<name>A0A8D8FKQ6_CULPI</name>
<proteinExistence type="predicted"/>
<reference evidence="2" key="1">
    <citation type="submission" date="2021-05" db="EMBL/GenBank/DDBJ databases">
        <authorList>
            <person name="Alioto T."/>
            <person name="Alioto T."/>
            <person name="Gomez Garrido J."/>
        </authorList>
    </citation>
    <scope>NUCLEOTIDE SEQUENCE</scope>
</reference>
<dbReference type="EMBL" id="HBUE01073201">
    <property type="protein sequence ID" value="CAG6473684.1"/>
    <property type="molecule type" value="Transcribed_RNA"/>
</dbReference>
<dbReference type="AlphaFoldDB" id="A0A8D8FKQ6"/>
<feature type="region of interest" description="Disordered" evidence="1">
    <location>
        <begin position="33"/>
        <end position="83"/>
    </location>
</feature>
<evidence type="ECO:0000256" key="1">
    <source>
        <dbReference type="SAM" id="MobiDB-lite"/>
    </source>
</evidence>
<organism evidence="2">
    <name type="scientific">Culex pipiens</name>
    <name type="common">House mosquito</name>
    <dbReference type="NCBI Taxonomy" id="7175"/>
    <lineage>
        <taxon>Eukaryota</taxon>
        <taxon>Metazoa</taxon>
        <taxon>Ecdysozoa</taxon>
        <taxon>Arthropoda</taxon>
        <taxon>Hexapoda</taxon>
        <taxon>Insecta</taxon>
        <taxon>Pterygota</taxon>
        <taxon>Neoptera</taxon>
        <taxon>Endopterygota</taxon>
        <taxon>Diptera</taxon>
        <taxon>Nematocera</taxon>
        <taxon>Culicoidea</taxon>
        <taxon>Culicidae</taxon>
        <taxon>Culicinae</taxon>
        <taxon>Culicini</taxon>
        <taxon>Culex</taxon>
        <taxon>Culex</taxon>
    </lineage>
</organism>
<sequence length="118" mass="13807">MLVSLWSSSGQSGRMNATGGKLKFSILNRRRRNRNEITKPPDFFSCSPKKKGRRNRPLAAAHYGRIKTSADPRHYRRNQKKKPVANEKLRLLVSFFATERRRLMVTHTRFMMITIFSI</sequence>
<protein>
    <submittedName>
        <fullName evidence="2">(northern house mosquito) hypothetical protein</fullName>
    </submittedName>
</protein>
<feature type="compositionally biased region" description="Basic residues" evidence="1">
    <location>
        <begin position="74"/>
        <end position="83"/>
    </location>
</feature>
<accession>A0A8D8FKQ6</accession>
<evidence type="ECO:0000313" key="2">
    <source>
        <dbReference type="EMBL" id="CAG6473684.1"/>
    </source>
</evidence>